<evidence type="ECO:0000256" key="1">
    <source>
        <dbReference type="SAM" id="SignalP"/>
    </source>
</evidence>
<gene>
    <name evidence="3" type="ORF">ASR47_100256</name>
</gene>
<proteinExistence type="predicted"/>
<evidence type="ECO:0000313" key="4">
    <source>
        <dbReference type="Proteomes" id="UP000092713"/>
    </source>
</evidence>
<feature type="chain" id="PRO_5008355383" description="Glucose/Sorbosone dehydrogenase domain-containing protein" evidence="1">
    <location>
        <begin position="28"/>
        <end position="488"/>
    </location>
</feature>
<keyword evidence="1" id="KW-0732">Signal</keyword>
<dbReference type="OrthoDB" id="9770043at2"/>
<dbReference type="InterPro" id="IPR011042">
    <property type="entry name" value="6-blade_b-propeller_TolB-like"/>
</dbReference>
<dbReference type="Gene3D" id="2.120.10.30">
    <property type="entry name" value="TolB, C-terminal domain"/>
    <property type="match status" value="1"/>
</dbReference>
<name>A0A1A7BWW4_9BURK</name>
<feature type="signal peptide" evidence="1">
    <location>
        <begin position="1"/>
        <end position="27"/>
    </location>
</feature>
<dbReference type="RefSeq" id="WP_065310025.1">
    <property type="nucleotide sequence ID" value="NZ_LOCQ01000061.1"/>
</dbReference>
<feature type="domain" description="Glucose/Sorbosone dehydrogenase" evidence="2">
    <location>
        <begin position="153"/>
        <end position="448"/>
    </location>
</feature>
<dbReference type="PANTHER" id="PTHR19328">
    <property type="entry name" value="HEDGEHOG-INTERACTING PROTEIN"/>
    <property type="match status" value="1"/>
</dbReference>
<keyword evidence="4" id="KW-1185">Reference proteome</keyword>
<dbReference type="InterPro" id="IPR012938">
    <property type="entry name" value="Glc/Sorbosone_DH"/>
</dbReference>
<comment type="caution">
    <text evidence="3">The sequence shown here is derived from an EMBL/GenBank/DDBJ whole genome shotgun (WGS) entry which is preliminary data.</text>
</comment>
<organism evidence="3 4">
    <name type="scientific">Janthinobacterium psychrotolerans</name>
    <dbReference type="NCBI Taxonomy" id="1747903"/>
    <lineage>
        <taxon>Bacteria</taxon>
        <taxon>Pseudomonadati</taxon>
        <taxon>Pseudomonadota</taxon>
        <taxon>Betaproteobacteria</taxon>
        <taxon>Burkholderiales</taxon>
        <taxon>Oxalobacteraceae</taxon>
        <taxon>Janthinobacterium</taxon>
    </lineage>
</organism>
<evidence type="ECO:0000259" key="2">
    <source>
        <dbReference type="Pfam" id="PF07995"/>
    </source>
</evidence>
<accession>A0A1A7BWW4</accession>
<dbReference type="Proteomes" id="UP000092713">
    <property type="component" value="Unassembled WGS sequence"/>
</dbReference>
<sequence>MRNRISPSALKHTLLALLMLFTVGLLASCGGHDDDDDPPPGATTGSLAVSISGLPAGVNGAVTVTGPASYSKLLTASATLNELAPGAYAVTAANVAYGTGNLAATPASQQVQVGAGTSASAGVAYAATAPLALALQEVASGLQGPTFLTAPPGDSRLFIVERAGRIRIVANGSLLPTPFLDISSRTTTDGERGLLSMAFHPQYASNGYFFLYYTDLIGNIVIERRQVSAGNANVADALASVQIIAIPHPGFNNHNGGLLSFGPDGYLYAATGDGGGAGDPAGNAQNTNVLLGKMLRLDVNASTIAHPYTIPAGNPFVNMTGKRGEIWAYGLRNPWRYAFDTTAQLLYIADVGQAQREEVNVAPMGQAGNNYGWDIMEGTQCYDSASCSQAGLVLPKVEYGHDSNGGCSITGGYVYRGTALPELAGHYLYSDFCSGWLKSFTYSNGSASAVTTWNITNVGNIVSFGQDAQKELYLLGGSGKVYRIVRKQ</sequence>
<dbReference type="SUPFAM" id="SSF50952">
    <property type="entry name" value="Soluble quinoprotein glucose dehydrogenase"/>
    <property type="match status" value="1"/>
</dbReference>
<dbReference type="EMBL" id="LOCQ01000061">
    <property type="protein sequence ID" value="OBV37005.1"/>
    <property type="molecule type" value="Genomic_DNA"/>
</dbReference>
<dbReference type="PROSITE" id="PS51257">
    <property type="entry name" value="PROKAR_LIPOPROTEIN"/>
    <property type="match status" value="1"/>
</dbReference>
<reference evidence="3 4" key="1">
    <citation type="submission" date="2016-04" db="EMBL/GenBank/DDBJ databases">
        <title>Draft genome sequence of Janthinobacterium psychrotolerans sp. nov., isolated from freshwater sediments in Denmark.</title>
        <authorList>
            <person name="Gong X."/>
            <person name="Skrivergaard S."/>
            <person name="Korsgaard B.S."/>
            <person name="Schreiber L."/>
            <person name="Marshall I.P."/>
            <person name="Finster K."/>
            <person name="Schramm A."/>
        </authorList>
    </citation>
    <scope>NUCLEOTIDE SEQUENCE [LARGE SCALE GENOMIC DNA]</scope>
    <source>
        <strain evidence="3 4">S3-2</strain>
    </source>
</reference>
<dbReference type="PATRIC" id="fig|1747903.4.peg.498"/>
<dbReference type="AlphaFoldDB" id="A0A1A7BWW4"/>
<dbReference type="STRING" id="1747903.ASR47_100256"/>
<protein>
    <recommendedName>
        <fullName evidence="2">Glucose/Sorbosone dehydrogenase domain-containing protein</fullName>
    </recommendedName>
</protein>
<evidence type="ECO:0000313" key="3">
    <source>
        <dbReference type="EMBL" id="OBV37005.1"/>
    </source>
</evidence>
<dbReference type="InterPro" id="IPR011041">
    <property type="entry name" value="Quinoprot_gluc/sorb_DH_b-prop"/>
</dbReference>
<dbReference type="PANTHER" id="PTHR19328:SF75">
    <property type="entry name" value="ALDOSE SUGAR DEHYDROGENASE YLII"/>
    <property type="match status" value="1"/>
</dbReference>
<dbReference type="Pfam" id="PF07995">
    <property type="entry name" value="GSDH"/>
    <property type="match status" value="1"/>
</dbReference>